<dbReference type="InterPro" id="IPR036396">
    <property type="entry name" value="Cyt_P450_sf"/>
</dbReference>
<protein>
    <recommendedName>
        <fullName evidence="7">Cytochrome P450</fullName>
    </recommendedName>
</protein>
<dbReference type="AlphaFoldDB" id="A0A7J7LDP7"/>
<keyword evidence="6" id="KW-1185">Reference proteome</keyword>
<dbReference type="EMBL" id="JACGCM010002358">
    <property type="protein sequence ID" value="KAF6140669.1"/>
    <property type="molecule type" value="Genomic_DNA"/>
</dbReference>
<dbReference type="Proteomes" id="UP000541444">
    <property type="component" value="Unassembled WGS sequence"/>
</dbReference>
<dbReference type="OrthoDB" id="1470350at2759"/>
<evidence type="ECO:0000256" key="1">
    <source>
        <dbReference type="ARBA" id="ARBA00010617"/>
    </source>
</evidence>
<dbReference type="InterPro" id="IPR001128">
    <property type="entry name" value="Cyt_P450"/>
</dbReference>
<keyword evidence="4" id="KW-0408">Iron</keyword>
<dbReference type="PANTHER" id="PTHR24296">
    <property type="entry name" value="CYTOCHROME P450"/>
    <property type="match status" value="1"/>
</dbReference>
<dbReference type="GO" id="GO:0016705">
    <property type="term" value="F:oxidoreductase activity, acting on paired donors, with incorporation or reduction of molecular oxygen"/>
    <property type="evidence" value="ECO:0007669"/>
    <property type="project" value="InterPro"/>
</dbReference>
<evidence type="ECO:0000256" key="2">
    <source>
        <dbReference type="ARBA" id="ARBA00022723"/>
    </source>
</evidence>
<dbReference type="GO" id="GO:0005506">
    <property type="term" value="F:iron ion binding"/>
    <property type="evidence" value="ECO:0007669"/>
    <property type="project" value="InterPro"/>
</dbReference>
<evidence type="ECO:0000256" key="3">
    <source>
        <dbReference type="ARBA" id="ARBA00023002"/>
    </source>
</evidence>
<dbReference type="Pfam" id="PF00067">
    <property type="entry name" value="p450"/>
    <property type="match status" value="1"/>
</dbReference>
<dbReference type="GO" id="GO:0004497">
    <property type="term" value="F:monooxygenase activity"/>
    <property type="evidence" value="ECO:0007669"/>
    <property type="project" value="InterPro"/>
</dbReference>
<accession>A0A7J7LDP7</accession>
<dbReference type="SUPFAM" id="SSF48264">
    <property type="entry name" value="Cytochrome P450"/>
    <property type="match status" value="1"/>
</dbReference>
<evidence type="ECO:0000313" key="5">
    <source>
        <dbReference type="EMBL" id="KAF6140669.1"/>
    </source>
</evidence>
<sequence>MLLEKGLSDLQEVCKRLAFDSNMKVVLGRNLGYLSIGLQRNELSEAIDYVQDGVLYRHIIPMFWWKILRWLNVGRENKLDARKTRDDLLGKYITLRRESLSQGIDATDMLSMYIKVPHEMCKDDMFLRDTMFNMFIAGWDTVAAGLIWFL</sequence>
<gene>
    <name evidence="5" type="ORF">GIB67_013962</name>
</gene>
<evidence type="ECO:0008006" key="7">
    <source>
        <dbReference type="Google" id="ProtNLM"/>
    </source>
</evidence>
<dbReference type="Gene3D" id="1.10.630.10">
    <property type="entry name" value="Cytochrome P450"/>
    <property type="match status" value="1"/>
</dbReference>
<organism evidence="5 6">
    <name type="scientific">Kingdonia uniflora</name>
    <dbReference type="NCBI Taxonomy" id="39325"/>
    <lineage>
        <taxon>Eukaryota</taxon>
        <taxon>Viridiplantae</taxon>
        <taxon>Streptophyta</taxon>
        <taxon>Embryophyta</taxon>
        <taxon>Tracheophyta</taxon>
        <taxon>Spermatophyta</taxon>
        <taxon>Magnoliopsida</taxon>
        <taxon>Ranunculales</taxon>
        <taxon>Circaeasteraceae</taxon>
        <taxon>Kingdonia</taxon>
    </lineage>
</organism>
<name>A0A7J7LDP7_9MAGN</name>
<dbReference type="GO" id="GO:0020037">
    <property type="term" value="F:heme binding"/>
    <property type="evidence" value="ECO:0007669"/>
    <property type="project" value="InterPro"/>
</dbReference>
<proteinExistence type="inferred from homology"/>
<reference evidence="5 6" key="1">
    <citation type="journal article" date="2020" name="IScience">
        <title>Genome Sequencing of the Endangered Kingdonia uniflora (Circaeasteraceae, Ranunculales) Reveals Potential Mechanisms of Evolutionary Specialization.</title>
        <authorList>
            <person name="Sun Y."/>
            <person name="Deng T."/>
            <person name="Zhang A."/>
            <person name="Moore M.J."/>
            <person name="Landis J.B."/>
            <person name="Lin N."/>
            <person name="Zhang H."/>
            <person name="Zhang X."/>
            <person name="Huang J."/>
            <person name="Zhang X."/>
            <person name="Sun H."/>
            <person name="Wang H."/>
        </authorList>
    </citation>
    <scope>NUCLEOTIDE SEQUENCE [LARGE SCALE GENOMIC DNA]</scope>
    <source>
        <strain evidence="5">TB1705</strain>
        <tissue evidence="5">Leaf</tissue>
    </source>
</reference>
<comment type="similarity">
    <text evidence="1">Belongs to the cytochrome P450 family.</text>
</comment>
<comment type="caution">
    <text evidence="5">The sequence shown here is derived from an EMBL/GenBank/DDBJ whole genome shotgun (WGS) entry which is preliminary data.</text>
</comment>
<evidence type="ECO:0000256" key="4">
    <source>
        <dbReference type="ARBA" id="ARBA00023004"/>
    </source>
</evidence>
<keyword evidence="2" id="KW-0479">Metal-binding</keyword>
<keyword evidence="3" id="KW-0560">Oxidoreductase</keyword>
<dbReference type="GO" id="GO:0044550">
    <property type="term" value="P:secondary metabolite biosynthetic process"/>
    <property type="evidence" value="ECO:0007669"/>
    <property type="project" value="UniProtKB-ARBA"/>
</dbReference>
<evidence type="ECO:0000313" key="6">
    <source>
        <dbReference type="Proteomes" id="UP000541444"/>
    </source>
</evidence>